<proteinExistence type="predicted"/>
<dbReference type="Gene3D" id="2.120.10.10">
    <property type="match status" value="1"/>
</dbReference>
<dbReference type="RefSeq" id="WP_163890413.1">
    <property type="nucleotide sequence ID" value="NZ_JAAFYS010000001.1"/>
</dbReference>
<dbReference type="AlphaFoldDB" id="A0A6B2JQE6"/>
<evidence type="ECO:0000313" key="2">
    <source>
        <dbReference type="Proteomes" id="UP000474757"/>
    </source>
</evidence>
<dbReference type="CDD" id="cd15482">
    <property type="entry name" value="Sialidase_non-viral"/>
    <property type="match status" value="1"/>
</dbReference>
<reference evidence="1 2" key="1">
    <citation type="submission" date="2020-02" db="EMBL/GenBank/DDBJ databases">
        <title>Pseudoroseicyclus tamarix, sp. nov., isolated from offshore sediment of a Tamarix chinensis forest.</title>
        <authorList>
            <person name="Gai Y."/>
        </authorList>
    </citation>
    <scope>NUCLEOTIDE SEQUENCE [LARGE SCALE GENOMIC DNA]</scope>
    <source>
        <strain evidence="1 2">CLL3-39</strain>
    </source>
</reference>
<name>A0A6B2JQE6_9RHOB</name>
<organism evidence="1 2">
    <name type="scientific">Pseudoroseicyclus tamaricis</name>
    <dbReference type="NCBI Taxonomy" id="2705421"/>
    <lineage>
        <taxon>Bacteria</taxon>
        <taxon>Pseudomonadati</taxon>
        <taxon>Pseudomonadota</taxon>
        <taxon>Alphaproteobacteria</taxon>
        <taxon>Rhodobacterales</taxon>
        <taxon>Paracoccaceae</taxon>
        <taxon>Pseudoroseicyclus</taxon>
    </lineage>
</organism>
<dbReference type="EMBL" id="JAAGAB010000001">
    <property type="protein sequence ID" value="NDV00250.1"/>
    <property type="molecule type" value="Genomic_DNA"/>
</dbReference>
<keyword evidence="2" id="KW-1185">Reference proteome</keyword>
<comment type="caution">
    <text evidence="1">The sequence shown here is derived from an EMBL/GenBank/DDBJ whole genome shotgun (WGS) entry which is preliminary data.</text>
</comment>
<dbReference type="Proteomes" id="UP000474757">
    <property type="component" value="Unassembled WGS sequence"/>
</dbReference>
<sequence length="361" mass="38576">MRLGEPFTIYANPAPLLLSRQAAFPGLVSLGGGELLAMFSIGQAFDAADMRSHTCRSRDGGRTWSAPVPMHGGTALESESFKPVRLPDGRLLATGYVFERPDMVTPIVDPATRRILPLVTKAAWSSDDGATWSVPRPFDADAPLELSGPALVTSDGRLLAAGAPFHLGTEGHEGWLIESRDGGGSWQRLSVFYRSPGGRVAPWECRLAELGPGRIAVLFWAYDTAADRNLDNHLVLSEDGGQSFGPALATGIMGQASNLMPLNLTPPGESEILTIHCHRAPPVSLTLRRLALTGEVREEADIFTAEAMGAATGNISAQFGSLKFGQPSLTRLSQTEALAAWWQVEDCQHVIKGARIELGSA</sequence>
<accession>A0A6B2JQE6</accession>
<gene>
    <name evidence="1" type="ORF">GZA08_04610</name>
</gene>
<dbReference type="SUPFAM" id="SSF50939">
    <property type="entry name" value="Sialidases"/>
    <property type="match status" value="1"/>
</dbReference>
<dbReference type="InterPro" id="IPR036278">
    <property type="entry name" value="Sialidase_sf"/>
</dbReference>
<evidence type="ECO:0000313" key="1">
    <source>
        <dbReference type="EMBL" id="NDV00250.1"/>
    </source>
</evidence>
<protein>
    <submittedName>
        <fullName evidence="1">Exo-alpha-sialidase</fullName>
    </submittedName>
</protein>